<evidence type="ECO:0000313" key="2">
    <source>
        <dbReference type="Proteomes" id="UP000293465"/>
    </source>
</evidence>
<comment type="caution">
    <text evidence="1">The sequence shown here is derived from an EMBL/GenBank/DDBJ whole genome shotgun (WGS) entry which is preliminary data.</text>
</comment>
<dbReference type="OrthoDB" id="9970289at2"/>
<name>A0A4Q5K7Y5_9GAMM</name>
<dbReference type="EMBL" id="SEZJ01000028">
    <property type="protein sequence ID" value="RYU41898.1"/>
    <property type="molecule type" value="Genomic_DNA"/>
</dbReference>
<dbReference type="SUPFAM" id="SSF49373">
    <property type="entry name" value="Invasin/intimin cell-adhesion fragments"/>
    <property type="match status" value="1"/>
</dbReference>
<dbReference type="InterPro" id="IPR008964">
    <property type="entry name" value="Invasin/intimin_cell_adhesion"/>
</dbReference>
<evidence type="ECO:0000313" key="1">
    <source>
        <dbReference type="EMBL" id="RYU41898.1"/>
    </source>
</evidence>
<dbReference type="Gene3D" id="2.60.40.1080">
    <property type="match status" value="1"/>
</dbReference>
<dbReference type="RefSeq" id="WP_130088353.1">
    <property type="nucleotide sequence ID" value="NZ_SEZJ01000028.1"/>
</dbReference>
<dbReference type="Proteomes" id="UP000293465">
    <property type="component" value="Unassembled WGS sequence"/>
</dbReference>
<organism evidence="1 2">
    <name type="scientific">Aliivibrio finisterrensis</name>
    <dbReference type="NCBI Taxonomy" id="511998"/>
    <lineage>
        <taxon>Bacteria</taxon>
        <taxon>Pseudomonadati</taxon>
        <taxon>Pseudomonadota</taxon>
        <taxon>Gammaproteobacteria</taxon>
        <taxon>Vibrionales</taxon>
        <taxon>Vibrionaceae</taxon>
        <taxon>Aliivibrio</taxon>
    </lineage>
</organism>
<gene>
    <name evidence="1" type="ORF">ERW49_18600</name>
</gene>
<dbReference type="AlphaFoldDB" id="A0A4Q5K7Y5"/>
<dbReference type="GeneID" id="56277074"/>
<accession>A0A4Q5K7Y5</accession>
<protein>
    <submittedName>
        <fullName evidence="1">Ig-like domain-containing protein</fullName>
    </submittedName>
</protein>
<reference evidence="1 2" key="1">
    <citation type="submission" date="2019-02" db="EMBL/GenBank/DDBJ databases">
        <title>Genome sequences of Aliivibrio finisterrensis strains from farmed Atlantic salmon.</title>
        <authorList>
            <person name="Bowman J.P."/>
        </authorList>
    </citation>
    <scope>NUCLEOTIDE SEQUENCE [LARGE SCALE GENOMIC DNA]</scope>
    <source>
        <strain evidence="1 2">A32</strain>
    </source>
</reference>
<proteinExistence type="predicted"/>
<sequence>MSKEEQRLAQLDDAFSGALNDVSHSVIALGGHSRILLNRSNCEESIVHVIKCSMALGGIASAYNKELGKESTFSTNLQELLSDAVNQAIAGKLKSLPPRELSDEEFDSEMKKRAPEAYEFLSQTKQFGGIQAYLATLMKEPSIDEIEDVLLDDELSRNQSLTGQISYPMKEEGVDSDPILTVEQVDKPLSIGFNCDDAEYLLNASDVIGSTIPLPVMLHNPHEQNVKFDTSEPTVLRVNETTGELTAVKVGSASITVTLSKKGDHKRIQSSLDVRIDG</sequence>